<dbReference type="InterPro" id="IPR006439">
    <property type="entry name" value="HAD-SF_hydro_IA"/>
</dbReference>
<evidence type="ECO:0000256" key="1">
    <source>
        <dbReference type="ARBA" id="ARBA00022605"/>
    </source>
</evidence>
<dbReference type="NCBIfam" id="TIGR01691">
    <property type="entry name" value="enolase-ppase"/>
    <property type="match status" value="1"/>
</dbReference>
<dbReference type="SFLD" id="SFLDG01129">
    <property type="entry name" value="C1.5:_HAD__Beta-PGM__Phosphata"/>
    <property type="match status" value="1"/>
</dbReference>
<dbReference type="GO" id="GO:0019509">
    <property type="term" value="P:L-methionine salvage from methylthioadenosine"/>
    <property type="evidence" value="ECO:0007669"/>
    <property type="project" value="InterPro"/>
</dbReference>
<dbReference type="SFLD" id="SFLDS00003">
    <property type="entry name" value="Haloacid_Dehalogenase"/>
    <property type="match status" value="1"/>
</dbReference>
<dbReference type="OrthoDB" id="191080at2759"/>
<comment type="caution">
    <text evidence="4">The sequence shown here is derived from an EMBL/GenBank/DDBJ whole genome shotgun (WGS) entry which is preliminary data.</text>
</comment>
<dbReference type="Gene3D" id="3.40.50.1000">
    <property type="entry name" value="HAD superfamily/HAD-like"/>
    <property type="match status" value="1"/>
</dbReference>
<evidence type="ECO:0008006" key="6">
    <source>
        <dbReference type="Google" id="ProtNLM"/>
    </source>
</evidence>
<dbReference type="SFLD" id="SFLDG01133">
    <property type="entry name" value="C1.5.4:_Enolase-phosphatase_Li"/>
    <property type="match status" value="1"/>
</dbReference>
<dbReference type="GO" id="GO:0000287">
    <property type="term" value="F:magnesium ion binding"/>
    <property type="evidence" value="ECO:0007669"/>
    <property type="project" value="InterPro"/>
</dbReference>
<evidence type="ECO:0000313" key="5">
    <source>
        <dbReference type="Proteomes" id="UP001165122"/>
    </source>
</evidence>
<accession>A0A9W7AFA3</accession>
<name>A0A9W7AFA3_9STRA</name>
<dbReference type="InterPro" id="IPR023214">
    <property type="entry name" value="HAD_sf"/>
</dbReference>
<dbReference type="SUPFAM" id="SSF56784">
    <property type="entry name" value="HAD-like"/>
    <property type="match status" value="1"/>
</dbReference>
<dbReference type="Pfam" id="PF00702">
    <property type="entry name" value="Hydrolase"/>
    <property type="match status" value="1"/>
</dbReference>
<organism evidence="4 5">
    <name type="scientific">Triparma laevis f. longispina</name>
    <dbReference type="NCBI Taxonomy" id="1714387"/>
    <lineage>
        <taxon>Eukaryota</taxon>
        <taxon>Sar</taxon>
        <taxon>Stramenopiles</taxon>
        <taxon>Ochrophyta</taxon>
        <taxon>Bolidophyceae</taxon>
        <taxon>Parmales</taxon>
        <taxon>Triparmaceae</taxon>
        <taxon>Triparma</taxon>
    </lineage>
</organism>
<keyword evidence="5" id="KW-1185">Reference proteome</keyword>
<keyword evidence="3" id="KW-0486">Methionine biosynthesis</keyword>
<dbReference type="EMBL" id="BRXW01000642">
    <property type="protein sequence ID" value="GMH71706.1"/>
    <property type="molecule type" value="Genomic_DNA"/>
</dbReference>
<dbReference type="GO" id="GO:0043874">
    <property type="term" value="F:acireductone synthase activity"/>
    <property type="evidence" value="ECO:0007669"/>
    <property type="project" value="InterPro"/>
</dbReference>
<sequence length="268" mass="29766">MTDRVTRAVLLDIEGTCCPLSFVKETLYPHCLANLRSFFSAPHLPNNRFTHPQHFVTASACAAALEQQYKLDIRTSDSEHRSSPQVNASLYSTTVTLPQFLGQAYAAVNYHTQHNRKVPALKNLQSVIWNISYENATLQSPIYSDIPRALAQWTGLGIKIYIYSSGSRPAQHDFFKYSNVGDLRPFISGYFDTKVGPKNDSESYRNIALSLGVDAPVFITDVLAEAKAASEAGFECVISLRDGNEAIEEQHDLECSSDFSTLSIGFEK</sequence>
<keyword evidence="1" id="KW-0028">Amino-acid biosynthesis</keyword>
<gene>
    <name evidence="4" type="ORF">TrLO_g15426</name>
</gene>
<keyword evidence="2" id="KW-0378">Hydrolase</keyword>
<dbReference type="Proteomes" id="UP001165122">
    <property type="component" value="Unassembled WGS sequence"/>
</dbReference>
<dbReference type="PANTHER" id="PTHR20371">
    <property type="entry name" value="ENOLASE-PHOSPHATASE E1"/>
    <property type="match status" value="1"/>
</dbReference>
<dbReference type="PANTHER" id="PTHR20371:SF1">
    <property type="entry name" value="ENOLASE-PHOSPHATASE E1"/>
    <property type="match status" value="1"/>
</dbReference>
<dbReference type="InterPro" id="IPR023943">
    <property type="entry name" value="Enolase-ppase_E1"/>
</dbReference>
<protein>
    <recommendedName>
        <fullName evidence="6">Enolase-phosphatase E1</fullName>
    </recommendedName>
</protein>
<dbReference type="NCBIfam" id="TIGR01549">
    <property type="entry name" value="HAD-SF-IA-v1"/>
    <property type="match status" value="1"/>
</dbReference>
<dbReference type="AlphaFoldDB" id="A0A9W7AFA3"/>
<evidence type="ECO:0000256" key="3">
    <source>
        <dbReference type="ARBA" id="ARBA00023167"/>
    </source>
</evidence>
<proteinExistence type="predicted"/>
<evidence type="ECO:0000256" key="2">
    <source>
        <dbReference type="ARBA" id="ARBA00022801"/>
    </source>
</evidence>
<dbReference type="Gene3D" id="1.10.720.60">
    <property type="match status" value="1"/>
</dbReference>
<reference evidence="5" key="1">
    <citation type="journal article" date="2023" name="Commun. Biol.">
        <title>Genome analysis of Parmales, the sister group of diatoms, reveals the evolutionary specialization of diatoms from phago-mixotrophs to photoautotrophs.</title>
        <authorList>
            <person name="Ban H."/>
            <person name="Sato S."/>
            <person name="Yoshikawa S."/>
            <person name="Yamada K."/>
            <person name="Nakamura Y."/>
            <person name="Ichinomiya M."/>
            <person name="Sato N."/>
            <person name="Blanc-Mathieu R."/>
            <person name="Endo H."/>
            <person name="Kuwata A."/>
            <person name="Ogata H."/>
        </authorList>
    </citation>
    <scope>NUCLEOTIDE SEQUENCE [LARGE SCALE GENOMIC DNA]</scope>
    <source>
        <strain evidence="5">NIES 3700</strain>
    </source>
</reference>
<evidence type="ECO:0000313" key="4">
    <source>
        <dbReference type="EMBL" id="GMH71706.1"/>
    </source>
</evidence>
<dbReference type="InterPro" id="IPR036412">
    <property type="entry name" value="HAD-like_sf"/>
</dbReference>